<feature type="transmembrane region" description="Helical" evidence="7">
    <location>
        <begin position="364"/>
        <end position="386"/>
    </location>
</feature>
<keyword evidence="3" id="KW-1003">Cell membrane</keyword>
<gene>
    <name evidence="10" type="primary">LOC113789247</name>
</gene>
<dbReference type="OMA" id="RNSIHAP"/>
<feature type="transmembrane region" description="Helical" evidence="7">
    <location>
        <begin position="201"/>
        <end position="227"/>
    </location>
</feature>
<organism evidence="9 10">
    <name type="scientific">Dermatophagoides pteronyssinus</name>
    <name type="common">European house dust mite</name>
    <dbReference type="NCBI Taxonomy" id="6956"/>
    <lineage>
        <taxon>Eukaryota</taxon>
        <taxon>Metazoa</taxon>
        <taxon>Ecdysozoa</taxon>
        <taxon>Arthropoda</taxon>
        <taxon>Chelicerata</taxon>
        <taxon>Arachnida</taxon>
        <taxon>Acari</taxon>
        <taxon>Acariformes</taxon>
        <taxon>Sarcoptiformes</taxon>
        <taxon>Astigmata</taxon>
        <taxon>Psoroptidia</taxon>
        <taxon>Analgoidea</taxon>
        <taxon>Pyroglyphidae</taxon>
        <taxon>Dermatophagoidinae</taxon>
        <taxon>Dermatophagoides</taxon>
    </lineage>
</organism>
<comment type="subcellular location">
    <subcellularLocation>
        <location evidence="1">Cell membrane</location>
        <topology evidence="1">Multi-pass membrane protein</topology>
    </subcellularLocation>
    <subcellularLocation>
        <location evidence="7">Membrane</location>
        <topology evidence="7">Multi-pass membrane protein</topology>
    </subcellularLocation>
</comment>
<feature type="transmembrane region" description="Helical" evidence="7">
    <location>
        <begin position="69"/>
        <end position="88"/>
    </location>
</feature>
<evidence type="ECO:0000313" key="10">
    <source>
        <dbReference type="RefSeq" id="XP_027194562.1"/>
    </source>
</evidence>
<feature type="compositionally biased region" description="Low complexity" evidence="8">
    <location>
        <begin position="446"/>
        <end position="457"/>
    </location>
</feature>
<evidence type="ECO:0000256" key="2">
    <source>
        <dbReference type="ARBA" id="ARBA00008789"/>
    </source>
</evidence>
<evidence type="ECO:0000256" key="8">
    <source>
        <dbReference type="SAM" id="MobiDB-lite"/>
    </source>
</evidence>
<dbReference type="PANTHER" id="PTHR16024">
    <property type="entry name" value="XK-RELATED PROTEIN"/>
    <property type="match status" value="1"/>
</dbReference>
<keyword evidence="9" id="KW-1185">Reference proteome</keyword>
<protein>
    <recommendedName>
        <fullName evidence="7">XK-related protein</fullName>
    </recommendedName>
</protein>
<evidence type="ECO:0000256" key="7">
    <source>
        <dbReference type="RuleBase" id="RU910716"/>
    </source>
</evidence>
<keyword evidence="6 7" id="KW-0472">Membrane</keyword>
<dbReference type="RefSeq" id="XP_027194562.1">
    <property type="nucleotide sequence ID" value="XM_027338761.1"/>
</dbReference>
<evidence type="ECO:0000256" key="6">
    <source>
        <dbReference type="ARBA" id="ARBA00023136"/>
    </source>
</evidence>
<proteinExistence type="inferred from homology"/>
<reference evidence="10" key="1">
    <citation type="submission" date="2025-08" db="UniProtKB">
        <authorList>
            <consortium name="RefSeq"/>
        </authorList>
    </citation>
    <scope>IDENTIFICATION</scope>
    <source>
        <strain evidence="10">Airmid</strain>
    </source>
</reference>
<feature type="region of interest" description="Disordered" evidence="8">
    <location>
        <begin position="440"/>
        <end position="471"/>
    </location>
</feature>
<evidence type="ECO:0000313" key="9">
    <source>
        <dbReference type="Proteomes" id="UP000515146"/>
    </source>
</evidence>
<dbReference type="Pfam" id="PF09815">
    <property type="entry name" value="XK-related"/>
    <property type="match status" value="1"/>
</dbReference>
<evidence type="ECO:0000256" key="5">
    <source>
        <dbReference type="ARBA" id="ARBA00022989"/>
    </source>
</evidence>
<dbReference type="AlphaFoldDB" id="A0A6P6XMA7"/>
<feature type="transmembrane region" description="Helical" evidence="7">
    <location>
        <begin position="265"/>
        <end position="283"/>
    </location>
</feature>
<feature type="compositionally biased region" description="Polar residues" evidence="8">
    <location>
        <begin position="458"/>
        <end position="471"/>
    </location>
</feature>
<sequence>MMEIQDVHDSEKPLQPDRTTRRRKNMGFWSKTMFQRIFLQSLCRLIIYLNKIYQDFGAVNTYHSEHAPYFEIISLLCLILPSMVFAIYQSFAEFIKNENFTAKAIITKFVNGLLLMPWQIKRHLDGLYFSSQNLCSFRPAKSDEKENLLFVNRNAETLEFFEDFYAGFIQVVMQIYILSVETNNKYSFSNILFKKKFCIILIFLFFISVIGEVIGSALSIFSMLIAIRRRDDGILTGFLSLIGWTSMFTSRILVFALAAIIIKQWIILLCLIHVIGFTIWVYMIAMEALDADPHADRSKKRGFGTIVLIFFFFGLPSLVMWPYMFHLKEKQRPLRFLSVAFIENLILVSLWYGLHSNQAKTDIYWLMAVIITTTMATLFLSLYFCCKPSKVDQVVLHDMRYTDTDSYGIYFEFCDIVFNLTVEKEVKELLEIVREQPELTHPRYRQQQQQQQPQQPQVDQPTSLTSDRQSP</sequence>
<dbReference type="InParanoid" id="A0A6P6XMA7"/>
<dbReference type="OrthoDB" id="6420233at2759"/>
<dbReference type="PANTHER" id="PTHR16024:SF28">
    <property type="entry name" value="XK-RELATED PROTEIN"/>
    <property type="match status" value="1"/>
</dbReference>
<feature type="transmembrane region" description="Helical" evidence="7">
    <location>
        <begin position="333"/>
        <end position="352"/>
    </location>
</feature>
<feature type="transmembrane region" description="Helical" evidence="7">
    <location>
        <begin position="28"/>
        <end position="49"/>
    </location>
</feature>
<accession>A0A6P6XMA7</accession>
<evidence type="ECO:0000256" key="4">
    <source>
        <dbReference type="ARBA" id="ARBA00022692"/>
    </source>
</evidence>
<dbReference type="KEGG" id="dpte:113789247"/>
<feature type="transmembrane region" description="Helical" evidence="7">
    <location>
        <begin position="303"/>
        <end position="321"/>
    </location>
</feature>
<keyword evidence="4 7" id="KW-0812">Transmembrane</keyword>
<dbReference type="InterPro" id="IPR050895">
    <property type="entry name" value="XK-related_scramblase"/>
</dbReference>
<dbReference type="InterPro" id="IPR018629">
    <property type="entry name" value="XK-rel"/>
</dbReference>
<dbReference type="Proteomes" id="UP000515146">
    <property type="component" value="Unplaced"/>
</dbReference>
<feature type="transmembrane region" description="Helical" evidence="7">
    <location>
        <begin position="233"/>
        <end position="258"/>
    </location>
</feature>
<name>A0A6P6XMA7_DERPT</name>
<comment type="similarity">
    <text evidence="2 7">Belongs to the XK family.</text>
</comment>
<evidence type="ECO:0000256" key="1">
    <source>
        <dbReference type="ARBA" id="ARBA00004651"/>
    </source>
</evidence>
<keyword evidence="5 7" id="KW-1133">Transmembrane helix</keyword>
<dbReference type="GO" id="GO:0005886">
    <property type="term" value="C:plasma membrane"/>
    <property type="evidence" value="ECO:0007669"/>
    <property type="project" value="UniProtKB-SubCell"/>
</dbReference>
<evidence type="ECO:0000256" key="3">
    <source>
        <dbReference type="ARBA" id="ARBA00022475"/>
    </source>
</evidence>